<reference evidence="3 4" key="1">
    <citation type="submission" date="2017-02" db="EMBL/GenBank/DDBJ databases">
        <authorList>
            <person name="Peterson S.W."/>
        </authorList>
    </citation>
    <scope>NUCLEOTIDE SEQUENCE [LARGE SCALE GENOMIC DNA]</scope>
    <source>
        <strain evidence="3 4">B Mb 05.01</strain>
    </source>
</reference>
<evidence type="ECO:0000313" key="3">
    <source>
        <dbReference type="EMBL" id="SJN39609.1"/>
    </source>
</evidence>
<dbReference type="GO" id="GO:0006508">
    <property type="term" value="P:proteolysis"/>
    <property type="evidence" value="ECO:0007669"/>
    <property type="project" value="InterPro"/>
</dbReference>
<dbReference type="Pfam" id="PF00768">
    <property type="entry name" value="Peptidase_S11"/>
    <property type="match status" value="1"/>
</dbReference>
<proteinExistence type="predicted"/>
<organism evidence="3 4">
    <name type="scientific">Microbacterium esteraromaticum</name>
    <dbReference type="NCBI Taxonomy" id="57043"/>
    <lineage>
        <taxon>Bacteria</taxon>
        <taxon>Bacillati</taxon>
        <taxon>Actinomycetota</taxon>
        <taxon>Actinomycetes</taxon>
        <taxon>Micrococcales</taxon>
        <taxon>Microbacteriaceae</taxon>
        <taxon>Microbacterium</taxon>
    </lineage>
</organism>
<feature type="domain" description="Peptidase S11 D-alanyl-D-alanine carboxypeptidase A N-terminal" evidence="2">
    <location>
        <begin position="189"/>
        <end position="367"/>
    </location>
</feature>
<feature type="compositionally biased region" description="Low complexity" evidence="1">
    <location>
        <begin position="1"/>
        <end position="12"/>
    </location>
</feature>
<feature type="compositionally biased region" description="Low complexity" evidence="1">
    <location>
        <begin position="23"/>
        <end position="36"/>
    </location>
</feature>
<dbReference type="SUPFAM" id="SSF56601">
    <property type="entry name" value="beta-lactamase/transpeptidase-like"/>
    <property type="match status" value="1"/>
</dbReference>
<evidence type="ECO:0000256" key="1">
    <source>
        <dbReference type="SAM" id="MobiDB-lite"/>
    </source>
</evidence>
<protein>
    <submittedName>
        <fullName evidence="3">D-alanyl-D-alanine carboxypeptidase</fullName>
        <ecNumber evidence="3">3.4.16.4</ecNumber>
    </submittedName>
</protein>
<evidence type="ECO:0000259" key="2">
    <source>
        <dbReference type="Pfam" id="PF00768"/>
    </source>
</evidence>
<dbReference type="OrthoDB" id="5241551at2"/>
<dbReference type="InterPro" id="IPR001967">
    <property type="entry name" value="Peptidase_S11_N"/>
</dbReference>
<keyword evidence="3" id="KW-0645">Protease</keyword>
<keyword evidence="3" id="KW-0378">Hydrolase</keyword>
<keyword evidence="4" id="KW-1185">Reference proteome</keyword>
<gene>
    <name evidence="3" type="ORF">FM104_10580</name>
</gene>
<dbReference type="EMBL" id="FUKO01000023">
    <property type="protein sequence ID" value="SJN39609.1"/>
    <property type="molecule type" value="Genomic_DNA"/>
</dbReference>
<sequence length="517" mass="54427">MTPSSDSAPPASRRARRERARSRSTTTDATTSESTAVDTIEGREWDADPATDADADPGTAERAAPARTTPPIAEWSDEERPPTALTWLDPSVVAAASDPRATPAPALFAGARLTPGWRRPRVLVPIGIVAALCASYAATTLLWPLDAVAPTVQTAEVTIEPAPVATAAWPTTGSAAVTVQGFAPLASSTDRAEIASITKVVSTLMVLDKLPLKVGEQGPSFAFTAQDNRDYWSYRSSNQSALDVPVGGSLTEYQMLQGVLLGSANNYIDRLSDELWGSDRAFAEASERWLRDHGITGISLVSPSGFDEGNVAAPPALIQLAELAMRNPVFAEIVGTHSAEIPGVGTVTNTNRMLDDEGVIGVKTGTLLKWHLLTAKDVQIGETTVRLFTAVLGQDSDQDRLAVTRQLLAGVESSLTAQPVSVPQGTATGHVTTEWGDRVAIVTDADTSVTLWNGADATATVDFTFTDQTAAGAKVGTLSAQGPINDAQTSVSLADEVPAPSAWWRLTHPLELFGLQG</sequence>
<feature type="region of interest" description="Disordered" evidence="1">
    <location>
        <begin position="1"/>
        <end position="84"/>
    </location>
</feature>
<evidence type="ECO:0000313" key="4">
    <source>
        <dbReference type="Proteomes" id="UP000196320"/>
    </source>
</evidence>
<feature type="compositionally biased region" description="Low complexity" evidence="1">
    <location>
        <begin position="56"/>
        <end position="74"/>
    </location>
</feature>
<keyword evidence="3" id="KW-0121">Carboxypeptidase</keyword>
<dbReference type="Proteomes" id="UP000196320">
    <property type="component" value="Unassembled WGS sequence"/>
</dbReference>
<dbReference type="Gene3D" id="3.40.710.10">
    <property type="entry name" value="DD-peptidase/beta-lactamase superfamily"/>
    <property type="match status" value="1"/>
</dbReference>
<dbReference type="EC" id="3.4.16.4" evidence="3"/>
<dbReference type="AlphaFoldDB" id="A0A1R4K5R3"/>
<feature type="compositionally biased region" description="Basic residues" evidence="1">
    <location>
        <begin position="13"/>
        <end position="22"/>
    </location>
</feature>
<accession>A0A1R4K5R3</accession>
<dbReference type="GO" id="GO:0009002">
    <property type="term" value="F:serine-type D-Ala-D-Ala carboxypeptidase activity"/>
    <property type="evidence" value="ECO:0007669"/>
    <property type="project" value="UniProtKB-EC"/>
</dbReference>
<name>A0A1R4K5R3_9MICO</name>
<dbReference type="RefSeq" id="WP_087132196.1">
    <property type="nucleotide sequence ID" value="NZ_FUKO01000023.1"/>
</dbReference>
<dbReference type="InterPro" id="IPR012338">
    <property type="entry name" value="Beta-lactam/transpept-like"/>
</dbReference>